<sequence length="674" mass="75153">CFSMSMEEARPVQAYVDPISVRGREYRAIIYNAARDGKIGRLQIFLENQKRDFIDVCLNVRDESTDKIALVIACRNGHLEVARFLLAMGADASLCGTVSFDGETIHGAPPLWAAAAAGHLHLVRLLVEEAGVHIDQTTHTNSSPLRGACYDGHLQIVQYLVEKGADMELANRHGHTPLMIGAFRKKTDVVQYLLSKGASPLKSSYKGNTALHDAAESDCLPVCKLLIEAGAPLADDDSGLCPLMGAAVMANMTVFPLLVAHSTSNLRIKDAYRLLGCTLIDKKMDLDGAVNMWSTAIDVELSSEEMEKETLRRMAGGVTHPIFKSFPEVLTNEQLDEIKDDPDKLRMQALVVRERILGGAHSDVHYFLRLRGAVYCDMGDVNRCFDLWIYAVELQQIHLGPLHVSTLATLQAFQETFSIALNEVIIEAAGRRMGEDALPVSFHQIHTVFTKVCVELERLFEWGDAPLHEDCSVEGHEHDIEDEKRKLAHIALQLIILADRLERAAMAMSGKENMEIYLDVKRLVEGATRLKIHLLHLASYESDREGAAHSHVMDDVHFPSTYCIESLLKAGMNPQLKDEEGKTPLHIIVSNKQVKTSIVKLLLDMGASLYTRNDDDETAIEIMKKKNDNGNIFKNIMIGKYTCLQDLAALSIQRNGIRYEEVIPRDILLFVFRH</sequence>
<organism evidence="7 8">
    <name type="scientific">Pristionchus mayeri</name>
    <dbReference type="NCBI Taxonomy" id="1317129"/>
    <lineage>
        <taxon>Eukaryota</taxon>
        <taxon>Metazoa</taxon>
        <taxon>Ecdysozoa</taxon>
        <taxon>Nematoda</taxon>
        <taxon>Chromadorea</taxon>
        <taxon>Rhabditida</taxon>
        <taxon>Rhabditina</taxon>
        <taxon>Diplogasteromorpha</taxon>
        <taxon>Diplogasteroidea</taxon>
        <taxon>Neodiplogasteridae</taxon>
        <taxon>Pristionchus</taxon>
    </lineage>
</organism>
<gene>
    <name evidence="7" type="ORF">PMAYCL1PPCAC_18155</name>
</gene>
<dbReference type="InterPro" id="IPR002110">
    <property type="entry name" value="Ankyrin_rpt"/>
</dbReference>
<evidence type="ECO:0000256" key="3">
    <source>
        <dbReference type="ARBA" id="ARBA00022786"/>
    </source>
</evidence>
<dbReference type="SUPFAM" id="SSF48403">
    <property type="entry name" value="Ankyrin repeat"/>
    <property type="match status" value="2"/>
</dbReference>
<feature type="repeat" description="ANK" evidence="6">
    <location>
        <begin position="140"/>
        <end position="172"/>
    </location>
</feature>
<dbReference type="PROSITE" id="PS50088">
    <property type="entry name" value="ANK_REPEAT"/>
    <property type="match status" value="5"/>
</dbReference>
<dbReference type="Gene3D" id="1.25.40.20">
    <property type="entry name" value="Ankyrin repeat-containing domain"/>
    <property type="match status" value="3"/>
</dbReference>
<feature type="repeat" description="ANK" evidence="6">
    <location>
        <begin position="580"/>
        <end position="614"/>
    </location>
</feature>
<dbReference type="Gene3D" id="1.25.40.10">
    <property type="entry name" value="Tetratricopeptide repeat domain"/>
    <property type="match status" value="1"/>
</dbReference>
<keyword evidence="3" id="KW-0833">Ubl conjugation pathway</keyword>
<keyword evidence="8" id="KW-1185">Reference proteome</keyword>
<comment type="caution">
    <text evidence="7">The sequence shown here is derived from an EMBL/GenBank/DDBJ whole genome shotgun (WGS) entry which is preliminary data.</text>
</comment>
<evidence type="ECO:0000256" key="4">
    <source>
        <dbReference type="ARBA" id="ARBA00023043"/>
    </source>
</evidence>
<dbReference type="PROSITE" id="PS50297">
    <property type="entry name" value="ANK_REP_REGION"/>
    <property type="match status" value="5"/>
</dbReference>
<dbReference type="Pfam" id="PF12796">
    <property type="entry name" value="Ank_2"/>
    <property type="match status" value="1"/>
</dbReference>
<evidence type="ECO:0000256" key="1">
    <source>
        <dbReference type="ARBA" id="ARBA00004906"/>
    </source>
</evidence>
<feature type="repeat" description="ANK" evidence="6">
    <location>
        <begin position="206"/>
        <end position="238"/>
    </location>
</feature>
<evidence type="ECO:0000256" key="5">
    <source>
        <dbReference type="ARBA" id="ARBA00038500"/>
    </source>
</evidence>
<dbReference type="AlphaFoldDB" id="A0AAN5CP07"/>
<dbReference type="InterPro" id="IPR011990">
    <property type="entry name" value="TPR-like_helical_dom_sf"/>
</dbReference>
<proteinExistence type="inferred from homology"/>
<reference evidence="8" key="1">
    <citation type="submission" date="2022-10" db="EMBL/GenBank/DDBJ databases">
        <title>Genome assembly of Pristionchus species.</title>
        <authorList>
            <person name="Yoshida K."/>
            <person name="Sommer R.J."/>
        </authorList>
    </citation>
    <scope>NUCLEOTIDE SEQUENCE [LARGE SCALE GENOMIC DNA]</scope>
    <source>
        <strain evidence="8">RS5460</strain>
    </source>
</reference>
<dbReference type="Pfam" id="PF00023">
    <property type="entry name" value="Ank"/>
    <property type="match status" value="3"/>
</dbReference>
<keyword evidence="2" id="KW-0677">Repeat</keyword>
<feature type="repeat" description="ANK" evidence="6">
    <location>
        <begin position="65"/>
        <end position="97"/>
    </location>
</feature>
<evidence type="ECO:0000313" key="8">
    <source>
        <dbReference type="Proteomes" id="UP001328107"/>
    </source>
</evidence>
<protein>
    <submittedName>
        <fullName evidence="7">Uncharacterized protein</fullName>
    </submittedName>
</protein>
<evidence type="ECO:0000256" key="2">
    <source>
        <dbReference type="ARBA" id="ARBA00022737"/>
    </source>
</evidence>
<feature type="repeat" description="ANK" evidence="6">
    <location>
        <begin position="173"/>
        <end position="199"/>
    </location>
</feature>
<evidence type="ECO:0000313" key="7">
    <source>
        <dbReference type="EMBL" id="GMR47960.1"/>
    </source>
</evidence>
<evidence type="ECO:0000256" key="6">
    <source>
        <dbReference type="PROSITE-ProRule" id="PRU00023"/>
    </source>
</evidence>
<name>A0AAN5CP07_9BILA</name>
<dbReference type="InterPro" id="IPR036770">
    <property type="entry name" value="Ankyrin_rpt-contain_sf"/>
</dbReference>
<dbReference type="PANTHER" id="PTHR24173">
    <property type="entry name" value="ANKYRIN REPEAT CONTAINING"/>
    <property type="match status" value="1"/>
</dbReference>
<comment type="pathway">
    <text evidence="1">Protein modification; protein ubiquitination.</text>
</comment>
<accession>A0AAN5CP07</accession>
<dbReference type="SMART" id="SM00248">
    <property type="entry name" value="ANK"/>
    <property type="match status" value="6"/>
</dbReference>
<comment type="similarity">
    <text evidence="5">Belongs to the fem-1 family.</text>
</comment>
<dbReference type="EMBL" id="BTRK01000004">
    <property type="protein sequence ID" value="GMR47960.1"/>
    <property type="molecule type" value="Genomic_DNA"/>
</dbReference>
<dbReference type="PANTHER" id="PTHR24173:SF85">
    <property type="entry name" value="PROTEIN FEM-1 HOMOLOG CG6966"/>
    <property type="match status" value="1"/>
</dbReference>
<keyword evidence="4 6" id="KW-0040">ANK repeat</keyword>
<dbReference type="Proteomes" id="UP001328107">
    <property type="component" value="Unassembled WGS sequence"/>
</dbReference>
<feature type="non-terminal residue" evidence="7">
    <location>
        <position position="1"/>
    </location>
</feature>